<evidence type="ECO:0000313" key="6">
    <source>
        <dbReference type="Proteomes" id="UP000321926"/>
    </source>
</evidence>
<feature type="domain" description="CzcB-like barrel-sandwich hybrid" evidence="3">
    <location>
        <begin position="73"/>
        <end position="195"/>
    </location>
</feature>
<dbReference type="InterPro" id="IPR058637">
    <property type="entry name" value="YknX-like_C"/>
</dbReference>
<comment type="similarity">
    <text evidence="1">Belongs to the membrane fusion protein (MFP) (TC 8.A.1) family.</text>
</comment>
<dbReference type="InterPro" id="IPR058792">
    <property type="entry name" value="Beta-barrel_RND_2"/>
</dbReference>
<reference evidence="5 6" key="1">
    <citation type="submission" date="2019-08" db="EMBL/GenBank/DDBJ databases">
        <authorList>
            <person name="Shi S."/>
        </authorList>
    </citation>
    <scope>NUCLEOTIDE SEQUENCE [LARGE SCALE GENOMIC DNA]</scope>
    <source>
        <strain evidence="5 6">GY10130</strain>
    </source>
</reference>
<dbReference type="GO" id="GO:1990281">
    <property type="term" value="C:efflux pump complex"/>
    <property type="evidence" value="ECO:0007669"/>
    <property type="project" value="TreeGrafter"/>
</dbReference>
<dbReference type="NCBIfam" id="TIGR01730">
    <property type="entry name" value="RND_mfp"/>
    <property type="match status" value="1"/>
</dbReference>
<comment type="caution">
    <text evidence="5">The sequence shown here is derived from an EMBL/GenBank/DDBJ whole genome shotgun (WGS) entry which is preliminary data.</text>
</comment>
<dbReference type="PANTHER" id="PTHR30469:SF15">
    <property type="entry name" value="HLYD FAMILY OF SECRETION PROTEINS"/>
    <property type="match status" value="1"/>
</dbReference>
<dbReference type="PANTHER" id="PTHR30469">
    <property type="entry name" value="MULTIDRUG RESISTANCE PROTEIN MDTA"/>
    <property type="match status" value="1"/>
</dbReference>
<dbReference type="OrthoDB" id="9784685at2"/>
<evidence type="ECO:0000259" key="4">
    <source>
        <dbReference type="Pfam" id="PF25989"/>
    </source>
</evidence>
<dbReference type="InterPro" id="IPR006143">
    <property type="entry name" value="RND_pump_MFP"/>
</dbReference>
<dbReference type="AlphaFoldDB" id="A0A5C8IY67"/>
<dbReference type="GO" id="GO:0015562">
    <property type="term" value="F:efflux transmembrane transporter activity"/>
    <property type="evidence" value="ECO:0007669"/>
    <property type="project" value="TreeGrafter"/>
</dbReference>
<organism evidence="5 6">
    <name type="scientific">Pontibacter qinzhouensis</name>
    <dbReference type="NCBI Taxonomy" id="2603253"/>
    <lineage>
        <taxon>Bacteria</taxon>
        <taxon>Pseudomonadati</taxon>
        <taxon>Bacteroidota</taxon>
        <taxon>Cytophagia</taxon>
        <taxon>Cytophagales</taxon>
        <taxon>Hymenobacteraceae</taxon>
        <taxon>Pontibacter</taxon>
    </lineage>
</organism>
<dbReference type="RefSeq" id="WP_147923933.1">
    <property type="nucleotide sequence ID" value="NZ_VRTY01000132.1"/>
</dbReference>
<dbReference type="SUPFAM" id="SSF111369">
    <property type="entry name" value="HlyD-like secretion proteins"/>
    <property type="match status" value="1"/>
</dbReference>
<sequence>MKKFIYIALALVIFGAVAFTLANNKKEMAETAAIASRTSEAIPVVMTEAKTSKIDRSFAVNGNFSPDQSLTMLSETQGQVVRLNKRKGETVRAGEVLAQVEDNVLRANVITAEANFEKTKRDLERFVNLAEGDAITKRQLEEVRLGHENAKAQLIQARHQLEKSKIKAPISGVINELYIETGSILGGGTKLFDIVNVDKLKLKAKVSEREVLLIRKGSKATVKADVNPQDSFEGTVTAIGANADQSLRYDIEIEVKNTNQNAVKAGMYGTASFEVNDTRDALLIDREAIATSLQDPKVFVVKDQRAYLKPVTIGTVANDKVEITSGLTDGEKIVRSGQINLKEGTKVSVL</sequence>
<proteinExistence type="inferred from homology"/>
<accession>A0A5C8IY67</accession>
<protein>
    <submittedName>
        <fullName evidence="5">Efflux RND transporter periplasmic adaptor subunit</fullName>
    </submittedName>
</protein>
<evidence type="ECO:0000313" key="5">
    <source>
        <dbReference type="EMBL" id="TXK26207.1"/>
    </source>
</evidence>
<dbReference type="Gene3D" id="2.40.50.100">
    <property type="match status" value="1"/>
</dbReference>
<feature type="domain" description="YknX-like C-terminal permuted SH3-like" evidence="4">
    <location>
        <begin position="287"/>
        <end position="349"/>
    </location>
</feature>
<dbReference type="Proteomes" id="UP000321926">
    <property type="component" value="Unassembled WGS sequence"/>
</dbReference>
<dbReference type="Pfam" id="PF25954">
    <property type="entry name" value="Beta-barrel_RND_2"/>
    <property type="match status" value="1"/>
</dbReference>
<dbReference type="Pfam" id="PF25973">
    <property type="entry name" value="BSH_CzcB"/>
    <property type="match status" value="1"/>
</dbReference>
<dbReference type="Gene3D" id="1.10.287.470">
    <property type="entry name" value="Helix hairpin bin"/>
    <property type="match status" value="1"/>
</dbReference>
<dbReference type="Gene3D" id="2.40.420.20">
    <property type="match status" value="1"/>
</dbReference>
<dbReference type="Pfam" id="PF25989">
    <property type="entry name" value="YknX_C"/>
    <property type="match status" value="1"/>
</dbReference>
<evidence type="ECO:0000256" key="1">
    <source>
        <dbReference type="ARBA" id="ARBA00009477"/>
    </source>
</evidence>
<dbReference type="Gene3D" id="2.40.30.170">
    <property type="match status" value="1"/>
</dbReference>
<name>A0A5C8IY67_9BACT</name>
<evidence type="ECO:0000259" key="2">
    <source>
        <dbReference type="Pfam" id="PF25954"/>
    </source>
</evidence>
<dbReference type="EMBL" id="VRTY01000132">
    <property type="protein sequence ID" value="TXK26207.1"/>
    <property type="molecule type" value="Genomic_DNA"/>
</dbReference>
<gene>
    <name evidence="5" type="ORF">FVR03_22005</name>
</gene>
<feature type="domain" description="CusB-like beta-barrel" evidence="2">
    <location>
        <begin position="202"/>
        <end position="274"/>
    </location>
</feature>
<dbReference type="InterPro" id="IPR058647">
    <property type="entry name" value="BSH_CzcB-like"/>
</dbReference>
<evidence type="ECO:0000259" key="3">
    <source>
        <dbReference type="Pfam" id="PF25973"/>
    </source>
</evidence>
<keyword evidence="6" id="KW-1185">Reference proteome</keyword>